<dbReference type="HAMAP" id="MF_01576">
    <property type="entry name" value="THF_DHG_CYH"/>
    <property type="match status" value="1"/>
</dbReference>
<dbReference type="InterPro" id="IPR000672">
    <property type="entry name" value="THF_DH/CycHdrlase"/>
</dbReference>
<dbReference type="InterPro" id="IPR020631">
    <property type="entry name" value="THF_DH/CycHdrlase_NAD-bd_dom"/>
</dbReference>
<keyword evidence="2 11" id="KW-0554">One-carbon metabolism</keyword>
<comment type="catalytic activity">
    <reaction evidence="11">
        <text>(6R)-5,10-methenyltetrahydrofolate + H2O = (6R)-10-formyltetrahydrofolate + H(+)</text>
        <dbReference type="Rhea" id="RHEA:23700"/>
        <dbReference type="ChEBI" id="CHEBI:15377"/>
        <dbReference type="ChEBI" id="CHEBI:15378"/>
        <dbReference type="ChEBI" id="CHEBI:57455"/>
        <dbReference type="ChEBI" id="CHEBI:195366"/>
        <dbReference type="EC" id="3.5.4.9"/>
    </reaction>
</comment>
<dbReference type="PANTHER" id="PTHR48099:SF5">
    <property type="entry name" value="C-1-TETRAHYDROFOLATE SYNTHASE, CYTOPLASMIC"/>
    <property type="match status" value="1"/>
</dbReference>
<dbReference type="RefSeq" id="WP_262168689.1">
    <property type="nucleotide sequence ID" value="NZ_CP104965.1"/>
</dbReference>
<evidence type="ECO:0000313" key="14">
    <source>
        <dbReference type="EMBL" id="UXN69958.1"/>
    </source>
</evidence>
<evidence type="ECO:0000256" key="3">
    <source>
        <dbReference type="ARBA" id="ARBA00022605"/>
    </source>
</evidence>
<dbReference type="Gene3D" id="3.40.50.10860">
    <property type="entry name" value="Leucine Dehydrogenase, chain A, domain 1"/>
    <property type="match status" value="1"/>
</dbReference>
<dbReference type="Proteomes" id="UP001061862">
    <property type="component" value="Chromosome"/>
</dbReference>
<dbReference type="Pfam" id="PF00763">
    <property type="entry name" value="THF_DHG_CYH"/>
    <property type="match status" value="1"/>
</dbReference>
<keyword evidence="8 11" id="KW-0368">Histidine biosynthesis</keyword>
<dbReference type="CDD" id="cd01080">
    <property type="entry name" value="NAD_bind_m-THF_DH_Cyclohyd"/>
    <property type="match status" value="1"/>
</dbReference>
<comment type="subunit">
    <text evidence="11">Homodimer.</text>
</comment>
<feature type="binding site" evidence="11">
    <location>
        <position position="236"/>
    </location>
    <ligand>
        <name>NADP(+)</name>
        <dbReference type="ChEBI" id="CHEBI:58349"/>
    </ligand>
</feature>
<comment type="caution">
    <text evidence="11">Lacks conserved residue(s) required for the propagation of feature annotation.</text>
</comment>
<proteinExistence type="inferred from homology"/>
<comment type="similarity">
    <text evidence="11">Belongs to the tetrahydrofolate dehydrogenase/cyclohydrolase family.</text>
</comment>
<dbReference type="InterPro" id="IPR046346">
    <property type="entry name" value="Aminoacid_DH-like_N_sf"/>
</dbReference>
<keyword evidence="4 11" id="KW-0658">Purine biosynthesis</keyword>
<dbReference type="PRINTS" id="PR00085">
    <property type="entry name" value="THFDHDRGNASE"/>
</dbReference>
<evidence type="ECO:0000256" key="5">
    <source>
        <dbReference type="ARBA" id="ARBA00022801"/>
    </source>
</evidence>
<feature type="binding site" evidence="11">
    <location>
        <begin position="168"/>
        <end position="170"/>
    </location>
    <ligand>
        <name>NADP(+)</name>
        <dbReference type="ChEBI" id="CHEBI:58349"/>
    </ligand>
</feature>
<dbReference type="SUPFAM" id="SSF51735">
    <property type="entry name" value="NAD(P)-binding Rossmann-fold domains"/>
    <property type="match status" value="1"/>
</dbReference>
<evidence type="ECO:0000256" key="9">
    <source>
        <dbReference type="ARBA" id="ARBA00023167"/>
    </source>
</evidence>
<name>A0ABY6CIT7_9HYPH</name>
<evidence type="ECO:0000256" key="11">
    <source>
        <dbReference type="HAMAP-Rule" id="MF_01576"/>
    </source>
</evidence>
<feature type="domain" description="Tetrahydrofolate dehydrogenase/cyclohydrolase NAD(P)-binding" evidence="13">
    <location>
        <begin position="142"/>
        <end position="283"/>
    </location>
</feature>
<feature type="domain" description="Tetrahydrofolate dehydrogenase/cyclohydrolase catalytic" evidence="12">
    <location>
        <begin position="9"/>
        <end position="123"/>
    </location>
</feature>
<organism evidence="14 15">
    <name type="scientific">Devosia neptuniae</name>
    <dbReference type="NCBI Taxonomy" id="191302"/>
    <lineage>
        <taxon>Bacteria</taxon>
        <taxon>Pseudomonadati</taxon>
        <taxon>Pseudomonadota</taxon>
        <taxon>Alphaproteobacteria</taxon>
        <taxon>Hyphomicrobiales</taxon>
        <taxon>Devosiaceae</taxon>
        <taxon>Devosia</taxon>
    </lineage>
</organism>
<dbReference type="EMBL" id="CP104965">
    <property type="protein sequence ID" value="UXN69958.1"/>
    <property type="molecule type" value="Genomic_DNA"/>
</dbReference>
<dbReference type="Gene3D" id="3.40.50.720">
    <property type="entry name" value="NAD(P)-binding Rossmann-like Domain"/>
    <property type="match status" value="1"/>
</dbReference>
<evidence type="ECO:0000259" key="12">
    <source>
        <dbReference type="Pfam" id="PF00763"/>
    </source>
</evidence>
<comment type="catalytic activity">
    <reaction evidence="11">
        <text>(6R)-5,10-methylene-5,6,7,8-tetrahydrofolate + NADP(+) = (6R)-5,10-methenyltetrahydrofolate + NADPH</text>
        <dbReference type="Rhea" id="RHEA:22812"/>
        <dbReference type="ChEBI" id="CHEBI:15636"/>
        <dbReference type="ChEBI" id="CHEBI:57455"/>
        <dbReference type="ChEBI" id="CHEBI:57783"/>
        <dbReference type="ChEBI" id="CHEBI:58349"/>
        <dbReference type="EC" id="1.5.1.5"/>
    </reaction>
</comment>
<evidence type="ECO:0000256" key="10">
    <source>
        <dbReference type="ARBA" id="ARBA00023268"/>
    </source>
</evidence>
<evidence type="ECO:0000256" key="1">
    <source>
        <dbReference type="ARBA" id="ARBA00004777"/>
    </source>
</evidence>
<evidence type="ECO:0000256" key="6">
    <source>
        <dbReference type="ARBA" id="ARBA00022857"/>
    </source>
</evidence>
<reference evidence="14 15" key="1">
    <citation type="submission" date="2022-09" db="EMBL/GenBank/DDBJ databases">
        <title>Interaction between co-microsymbionts with complementary sets of symbiotic genes in legume-rhizobium systems.</title>
        <authorList>
            <person name="Safronova V."/>
            <person name="Sazanova A."/>
            <person name="Afonin A."/>
            <person name="Chirak E."/>
        </authorList>
    </citation>
    <scope>NUCLEOTIDE SEQUENCE [LARGE SCALE GENOMIC DNA]</scope>
    <source>
        <strain evidence="14 15">A18/4-1</strain>
    </source>
</reference>
<comment type="function">
    <text evidence="11">Catalyzes the oxidation of 5,10-methylenetetrahydrofolate to 5,10-methenyltetrahydrofolate and then the hydrolysis of 5,10-methenyltetrahydrofolate to 10-formyltetrahydrofolate.</text>
</comment>
<evidence type="ECO:0000259" key="13">
    <source>
        <dbReference type="Pfam" id="PF02882"/>
    </source>
</evidence>
<evidence type="ECO:0000256" key="7">
    <source>
        <dbReference type="ARBA" id="ARBA00023002"/>
    </source>
</evidence>
<gene>
    <name evidence="11" type="primary">folD</name>
    <name evidence="14" type="ORF">N8A98_22585</name>
</gene>
<dbReference type="PANTHER" id="PTHR48099">
    <property type="entry name" value="C-1-TETRAHYDROFOLATE SYNTHASE, CYTOPLASMIC-RELATED"/>
    <property type="match status" value="1"/>
</dbReference>
<sequence length="284" mass="29173">MPHPQAILLDGDQLAERLRGEMKADAAQLKARGIQPKMATVLVGDDPASASYVARKHADCAQIGIAVEDMRLPATIAADELLAVIAALNADASVHGFMVQLPLPAGLDGAAMLEAVRPDKDIDGLHPINLGRLLGGQPGILPCTPAAILTLLRAYDIPLAGAEVAIIGRGNLVGRPLAVLLSQRGIDATVTLLHSGSRDLAATTRRADIIISAAGLPNLIKTDMVKPGAAVIGVGISYVDGAMISDIAAGVANVAGWITPPHGSVGALTRAMLLKNLLQAAARQ</sequence>
<evidence type="ECO:0000256" key="8">
    <source>
        <dbReference type="ARBA" id="ARBA00023102"/>
    </source>
</evidence>
<keyword evidence="7 11" id="KW-0560">Oxidoreductase</keyword>
<accession>A0ABY6CIT7</accession>
<keyword evidence="10 11" id="KW-0511">Multifunctional enzyme</keyword>
<evidence type="ECO:0000256" key="4">
    <source>
        <dbReference type="ARBA" id="ARBA00022755"/>
    </source>
</evidence>
<dbReference type="EC" id="1.5.1.5" evidence="11"/>
<evidence type="ECO:0000256" key="2">
    <source>
        <dbReference type="ARBA" id="ARBA00022563"/>
    </source>
</evidence>
<dbReference type="Pfam" id="PF02882">
    <property type="entry name" value="THF_DHG_CYH_C"/>
    <property type="match status" value="1"/>
</dbReference>
<comment type="pathway">
    <text evidence="1 11">One-carbon metabolism; tetrahydrofolate interconversion.</text>
</comment>
<protein>
    <recommendedName>
        <fullName evidence="11">Bifunctional protein FolD</fullName>
    </recommendedName>
    <domain>
        <recommendedName>
            <fullName evidence="11">Methylenetetrahydrofolate dehydrogenase</fullName>
            <ecNumber evidence="11">1.5.1.5</ecNumber>
        </recommendedName>
    </domain>
    <domain>
        <recommendedName>
            <fullName evidence="11">Methenyltetrahydrofolate cyclohydrolase</fullName>
            <ecNumber evidence="11">3.5.4.9</ecNumber>
        </recommendedName>
    </domain>
</protein>
<keyword evidence="15" id="KW-1185">Reference proteome</keyword>
<evidence type="ECO:0000313" key="15">
    <source>
        <dbReference type="Proteomes" id="UP001061862"/>
    </source>
</evidence>
<dbReference type="EC" id="3.5.4.9" evidence="11"/>
<keyword evidence="3 11" id="KW-0028">Amino-acid biosynthesis</keyword>
<keyword evidence="6 11" id="KW-0521">NADP</keyword>
<keyword evidence="5 11" id="KW-0378">Hydrolase</keyword>
<keyword evidence="9 11" id="KW-0486">Methionine biosynthesis</keyword>
<dbReference type="InterPro" id="IPR036291">
    <property type="entry name" value="NAD(P)-bd_dom_sf"/>
</dbReference>
<dbReference type="SUPFAM" id="SSF53223">
    <property type="entry name" value="Aminoacid dehydrogenase-like, N-terminal domain"/>
    <property type="match status" value="1"/>
</dbReference>
<dbReference type="InterPro" id="IPR020630">
    <property type="entry name" value="THF_DH/CycHdrlase_cat_dom"/>
</dbReference>